<evidence type="ECO:0000256" key="6">
    <source>
        <dbReference type="ARBA" id="ARBA00023102"/>
    </source>
</evidence>
<gene>
    <name evidence="10" type="primary">hisJ</name>
    <name evidence="10" type="ORF">GKC39_14825</name>
</gene>
<reference evidence="10" key="1">
    <citation type="submission" date="2019-11" db="EMBL/GenBank/DDBJ databases">
        <title>Draft Genome Sequence of Plant Growth-Promoting Rhizosphere-Associated Bacteria.</title>
        <authorList>
            <person name="Vasilyev I.Y."/>
            <person name="Radchenko V."/>
            <person name="Ilnitskaya E.V."/>
        </authorList>
    </citation>
    <scope>NUCLEOTIDE SEQUENCE</scope>
    <source>
        <strain evidence="10">VRA_517_n</strain>
    </source>
</reference>
<dbReference type="InterPro" id="IPR010140">
    <property type="entry name" value="Histidinol_P_phosphatase_HisJ"/>
</dbReference>
<comment type="caution">
    <text evidence="10">The sequence shown here is derived from an EMBL/GenBank/DDBJ whole genome shotgun (WGS) entry which is preliminary data.</text>
</comment>
<comment type="catalytic activity">
    <reaction evidence="7 8">
        <text>L-histidinol phosphate + H2O = L-histidinol + phosphate</text>
        <dbReference type="Rhea" id="RHEA:14465"/>
        <dbReference type="ChEBI" id="CHEBI:15377"/>
        <dbReference type="ChEBI" id="CHEBI:43474"/>
        <dbReference type="ChEBI" id="CHEBI:57699"/>
        <dbReference type="ChEBI" id="CHEBI:57980"/>
        <dbReference type="EC" id="3.1.3.15"/>
    </reaction>
</comment>
<comment type="similarity">
    <text evidence="2 8">Belongs to the PHP hydrolase family. HisK subfamily.</text>
</comment>
<dbReference type="GO" id="GO:0005737">
    <property type="term" value="C:cytoplasm"/>
    <property type="evidence" value="ECO:0007669"/>
    <property type="project" value="TreeGrafter"/>
</dbReference>
<dbReference type="NCBIfam" id="TIGR01856">
    <property type="entry name" value="hisJ_fam"/>
    <property type="match status" value="1"/>
</dbReference>
<dbReference type="GO" id="GO:0000105">
    <property type="term" value="P:L-histidine biosynthetic process"/>
    <property type="evidence" value="ECO:0007669"/>
    <property type="project" value="UniProtKB-UniRule"/>
</dbReference>
<organism evidence="10">
    <name type="scientific">Bacillus velezensis</name>
    <dbReference type="NCBI Taxonomy" id="492670"/>
    <lineage>
        <taxon>Bacteria</taxon>
        <taxon>Bacillati</taxon>
        <taxon>Bacillota</taxon>
        <taxon>Bacilli</taxon>
        <taxon>Bacillales</taxon>
        <taxon>Bacillaceae</taxon>
        <taxon>Bacillus</taxon>
        <taxon>Bacillus amyloliquefaciens group</taxon>
    </lineage>
</organism>
<dbReference type="InterPro" id="IPR016195">
    <property type="entry name" value="Pol/histidinol_Pase-like"/>
</dbReference>
<sequence>MEKRDAHIHTPFCPHGSKDALKEYVEKALERGFDSITFTEHAPLPPSFQDPVPLQDSAMDLRQMEVYLERLSQLKKEYDGQISILTGLETDFITGYEEETAAFLNTYGPSLDDGILSVHFLKTGPSYICLDFDEHAFQQLAAHFGSVEAVYEQYYETVYSSIVTPLGPFKPKRVGHITLVKKFARLFPYSMSPQIRELAARCLDAVKEHGMELDVNTSGLRKKFAGEVYMEDWMAETAKQKKIPLIFGSDAHQAEDVGSSYETYKSIITS</sequence>
<dbReference type="GO" id="GO:0004401">
    <property type="term" value="F:histidinol-phosphatase activity"/>
    <property type="evidence" value="ECO:0007669"/>
    <property type="project" value="UniProtKB-UniRule"/>
</dbReference>
<dbReference type="PANTHER" id="PTHR21039:SF0">
    <property type="entry name" value="HISTIDINOL-PHOSPHATASE"/>
    <property type="match status" value="1"/>
</dbReference>
<evidence type="ECO:0000259" key="9">
    <source>
        <dbReference type="Pfam" id="PF02811"/>
    </source>
</evidence>
<dbReference type="SUPFAM" id="SSF89550">
    <property type="entry name" value="PHP domain-like"/>
    <property type="match status" value="1"/>
</dbReference>
<evidence type="ECO:0000313" key="10">
    <source>
        <dbReference type="EMBL" id="MSE03327.1"/>
    </source>
</evidence>
<accession>A0A6A8LKV2</accession>
<feature type="domain" description="PHP" evidence="9">
    <location>
        <begin position="5"/>
        <end position="218"/>
    </location>
</feature>
<dbReference type="EC" id="3.1.3.15" evidence="3 8"/>
<dbReference type="InterPro" id="IPR004013">
    <property type="entry name" value="PHP_dom"/>
</dbReference>
<dbReference type="Pfam" id="PF13263">
    <property type="entry name" value="PHP_C"/>
    <property type="match status" value="1"/>
</dbReference>
<dbReference type="CDD" id="cd12110">
    <property type="entry name" value="PHP_HisPPase_Hisj_like"/>
    <property type="match status" value="1"/>
</dbReference>
<evidence type="ECO:0000256" key="5">
    <source>
        <dbReference type="ARBA" id="ARBA00022801"/>
    </source>
</evidence>
<protein>
    <recommendedName>
        <fullName evidence="3 8">Histidinol-phosphatase</fullName>
        <shortName evidence="8">HolPase</shortName>
        <ecNumber evidence="3 8">3.1.3.15</ecNumber>
    </recommendedName>
</protein>
<keyword evidence="5 8" id="KW-0378">Hydrolase</keyword>
<comment type="pathway">
    <text evidence="1 8">Amino-acid biosynthesis; L-histidine biosynthesis; L-histidine from 5-phospho-alpha-D-ribose 1-diphosphate: step 8/9.</text>
</comment>
<proteinExistence type="inferred from homology"/>
<dbReference type="NCBIfam" id="NF005996">
    <property type="entry name" value="PRK08123.1"/>
    <property type="match status" value="1"/>
</dbReference>
<evidence type="ECO:0000256" key="1">
    <source>
        <dbReference type="ARBA" id="ARBA00004970"/>
    </source>
</evidence>
<evidence type="ECO:0000256" key="7">
    <source>
        <dbReference type="ARBA" id="ARBA00049158"/>
    </source>
</evidence>
<dbReference type="Pfam" id="PF02811">
    <property type="entry name" value="PHP"/>
    <property type="match status" value="1"/>
</dbReference>
<evidence type="ECO:0000256" key="4">
    <source>
        <dbReference type="ARBA" id="ARBA00022605"/>
    </source>
</evidence>
<dbReference type="AlphaFoldDB" id="A0A6A8LKV2"/>
<dbReference type="PANTHER" id="PTHR21039">
    <property type="entry name" value="HISTIDINOL PHOSPHATASE-RELATED"/>
    <property type="match status" value="1"/>
</dbReference>
<evidence type="ECO:0000256" key="8">
    <source>
        <dbReference type="RuleBase" id="RU366003"/>
    </source>
</evidence>
<name>A0A6A8LKV2_BACVE</name>
<evidence type="ECO:0000256" key="2">
    <source>
        <dbReference type="ARBA" id="ARBA00009152"/>
    </source>
</evidence>
<keyword evidence="6 8" id="KW-0368">Histidine biosynthesis</keyword>
<dbReference type="UniPathway" id="UPA00031">
    <property type="reaction ID" value="UER00013"/>
</dbReference>
<dbReference type="Gene3D" id="3.20.20.140">
    <property type="entry name" value="Metal-dependent hydrolases"/>
    <property type="match status" value="1"/>
</dbReference>
<keyword evidence="4 8" id="KW-0028">Amino-acid biosynthesis</keyword>
<evidence type="ECO:0000256" key="3">
    <source>
        <dbReference type="ARBA" id="ARBA00013085"/>
    </source>
</evidence>
<dbReference type="EMBL" id="WKKV01000007">
    <property type="protein sequence ID" value="MSE03327.1"/>
    <property type="molecule type" value="Genomic_DNA"/>
</dbReference>
<dbReference type="RefSeq" id="WP_014305577.1">
    <property type="nucleotide sequence ID" value="NZ_AP028932.1"/>
</dbReference>